<organism evidence="1 2">
    <name type="scientific">Dioszegia hungarica</name>
    <dbReference type="NCBI Taxonomy" id="4972"/>
    <lineage>
        <taxon>Eukaryota</taxon>
        <taxon>Fungi</taxon>
        <taxon>Dikarya</taxon>
        <taxon>Basidiomycota</taxon>
        <taxon>Agaricomycotina</taxon>
        <taxon>Tremellomycetes</taxon>
        <taxon>Tremellales</taxon>
        <taxon>Bulleribasidiaceae</taxon>
        <taxon>Dioszegia</taxon>
    </lineage>
</organism>
<dbReference type="EMBL" id="JAKWFO010000004">
    <property type="protein sequence ID" value="KAI9637333.1"/>
    <property type="molecule type" value="Genomic_DNA"/>
</dbReference>
<name>A0AA38LW74_9TREE</name>
<protein>
    <submittedName>
        <fullName evidence="1">Uncharacterized protein</fullName>
    </submittedName>
</protein>
<dbReference type="AlphaFoldDB" id="A0AA38LW74"/>
<reference evidence="1" key="1">
    <citation type="journal article" date="2022" name="G3 (Bethesda)">
        <title>High quality genome of the basidiomycete yeast Dioszegia hungarica PDD-24b-2 isolated from cloud water.</title>
        <authorList>
            <person name="Jarrige D."/>
            <person name="Haridas S."/>
            <person name="Bleykasten-Grosshans C."/>
            <person name="Joly M."/>
            <person name="Nadalig T."/>
            <person name="Sancelme M."/>
            <person name="Vuilleumier S."/>
            <person name="Grigoriev I.V."/>
            <person name="Amato P."/>
            <person name="Bringel F."/>
        </authorList>
    </citation>
    <scope>NUCLEOTIDE SEQUENCE</scope>
    <source>
        <strain evidence="1">PDD-24b-2</strain>
    </source>
</reference>
<evidence type="ECO:0000313" key="1">
    <source>
        <dbReference type="EMBL" id="KAI9637333.1"/>
    </source>
</evidence>
<evidence type="ECO:0000313" key="2">
    <source>
        <dbReference type="Proteomes" id="UP001164286"/>
    </source>
</evidence>
<dbReference type="Proteomes" id="UP001164286">
    <property type="component" value="Unassembled WGS sequence"/>
</dbReference>
<gene>
    <name evidence="1" type="ORF">MKK02DRAFT_43256</name>
</gene>
<keyword evidence="2" id="KW-1185">Reference proteome</keyword>
<accession>A0AA38LW74</accession>
<dbReference type="RefSeq" id="XP_052947110.1">
    <property type="nucleotide sequence ID" value="XM_053092345.1"/>
</dbReference>
<comment type="caution">
    <text evidence="1">The sequence shown here is derived from an EMBL/GenBank/DDBJ whole genome shotgun (WGS) entry which is preliminary data.</text>
</comment>
<sequence>MNPSFSCTPVSATTHLASKLLDFKIHVTGSCFDHDSFITAAPPITLQSHQRIGDQDLLANYAIEIPSNVRWDMVEAKAHRLLGSDDFSVDVEKKIALYDACHAFATKIVTSQSARTSPAQGVEDAWVAYKAKNTDSPLPDHILCTFTSTRPEGADGEEKTEETERVLCDYVTAQAIPSIGCRAELTASLCNTAGKSRITRTAWKIGEAGQTEVSAGGVLLAVGHKPFEFFSPGGVKKAVDALRSTEFDVFQGESEADSCATHLRDDFLAASLEGSAFYGVPIIIRMAPTQQ</sequence>
<dbReference type="GeneID" id="77731550"/>
<proteinExistence type="predicted"/>